<gene>
    <name evidence="6" type="ORF">RUA8715_02741</name>
</gene>
<dbReference type="RefSeq" id="WP_093964212.1">
    <property type="nucleotide sequence ID" value="NZ_FXYG01000003.1"/>
</dbReference>
<keyword evidence="3" id="KW-0862">Zinc</keyword>
<dbReference type="Gene3D" id="3.90.1590.10">
    <property type="entry name" value="glutathione-dependent formaldehyde- activating enzyme (gfa)"/>
    <property type="match status" value="1"/>
</dbReference>
<organism evidence="6 7">
    <name type="scientific">Ruegeria arenilitoris</name>
    <dbReference type="NCBI Taxonomy" id="1173585"/>
    <lineage>
        <taxon>Bacteria</taxon>
        <taxon>Pseudomonadati</taxon>
        <taxon>Pseudomonadota</taxon>
        <taxon>Alphaproteobacteria</taxon>
        <taxon>Rhodobacterales</taxon>
        <taxon>Roseobacteraceae</taxon>
        <taxon>Ruegeria</taxon>
    </lineage>
</organism>
<keyword evidence="7" id="KW-1185">Reference proteome</keyword>
<dbReference type="Proteomes" id="UP000202485">
    <property type="component" value="Unassembled WGS sequence"/>
</dbReference>
<evidence type="ECO:0000256" key="1">
    <source>
        <dbReference type="ARBA" id="ARBA00005495"/>
    </source>
</evidence>
<sequence length="179" mass="20327">MVKHGSWTRFPDAVSFFDALKPTVQSDWSRKTTEDIMTKRGRCLCGETRWEFEGAESWGCYCHCDDCRRNCAAPVVAWLGVPLRNFRWTAATPRSFASSKGVQRHFCATCGSPMGFEADHYEGGMHLYAASLEDPSDFAPTFHVNYQSKLPWLDLRDDLPKYESTLLHAPEDLADYKTG</sequence>
<comment type="similarity">
    <text evidence="1">Belongs to the Gfa family.</text>
</comment>
<dbReference type="AlphaFoldDB" id="A0A238KU99"/>
<proteinExistence type="inferred from homology"/>
<protein>
    <submittedName>
        <fullName evidence="6">Glutathione-dependent formaldehyde-activating enzyme</fullName>
    </submittedName>
</protein>
<dbReference type="EMBL" id="FXYG01000003">
    <property type="protein sequence ID" value="SMX45616.1"/>
    <property type="molecule type" value="Genomic_DNA"/>
</dbReference>
<evidence type="ECO:0000256" key="4">
    <source>
        <dbReference type="ARBA" id="ARBA00023239"/>
    </source>
</evidence>
<keyword evidence="4" id="KW-0456">Lyase</keyword>
<dbReference type="PROSITE" id="PS51891">
    <property type="entry name" value="CENP_V_GFA"/>
    <property type="match status" value="1"/>
</dbReference>
<dbReference type="OrthoDB" id="9807246at2"/>
<accession>A0A238KU99</accession>
<feature type="domain" description="CENP-V/GFA" evidence="5">
    <location>
        <begin position="39"/>
        <end position="153"/>
    </location>
</feature>
<name>A0A238KU99_9RHOB</name>
<dbReference type="InterPro" id="IPR006913">
    <property type="entry name" value="CENP-V/GFA"/>
</dbReference>
<dbReference type="SUPFAM" id="SSF51316">
    <property type="entry name" value="Mss4-like"/>
    <property type="match status" value="1"/>
</dbReference>
<dbReference type="GO" id="GO:0016846">
    <property type="term" value="F:carbon-sulfur lyase activity"/>
    <property type="evidence" value="ECO:0007669"/>
    <property type="project" value="InterPro"/>
</dbReference>
<dbReference type="PANTHER" id="PTHR33337">
    <property type="entry name" value="GFA DOMAIN-CONTAINING PROTEIN"/>
    <property type="match status" value="1"/>
</dbReference>
<evidence type="ECO:0000313" key="6">
    <source>
        <dbReference type="EMBL" id="SMX45616.1"/>
    </source>
</evidence>
<evidence type="ECO:0000259" key="5">
    <source>
        <dbReference type="PROSITE" id="PS51891"/>
    </source>
</evidence>
<dbReference type="Pfam" id="PF04828">
    <property type="entry name" value="GFA"/>
    <property type="match status" value="1"/>
</dbReference>
<reference evidence="7" key="1">
    <citation type="submission" date="2017-05" db="EMBL/GenBank/DDBJ databases">
        <authorList>
            <person name="Rodrigo-Torres L."/>
            <person name="Arahal R. D."/>
            <person name="Lucena T."/>
        </authorList>
    </citation>
    <scope>NUCLEOTIDE SEQUENCE [LARGE SCALE GENOMIC DNA]</scope>
    <source>
        <strain evidence="7">CECT 8715</strain>
    </source>
</reference>
<dbReference type="GO" id="GO:0046872">
    <property type="term" value="F:metal ion binding"/>
    <property type="evidence" value="ECO:0007669"/>
    <property type="project" value="UniProtKB-KW"/>
</dbReference>
<evidence type="ECO:0000256" key="3">
    <source>
        <dbReference type="ARBA" id="ARBA00022833"/>
    </source>
</evidence>
<evidence type="ECO:0000313" key="7">
    <source>
        <dbReference type="Proteomes" id="UP000202485"/>
    </source>
</evidence>
<keyword evidence="2" id="KW-0479">Metal-binding</keyword>
<dbReference type="InterPro" id="IPR011057">
    <property type="entry name" value="Mss4-like_sf"/>
</dbReference>
<dbReference type="PANTHER" id="PTHR33337:SF40">
    <property type="entry name" value="CENP-V_GFA DOMAIN-CONTAINING PROTEIN-RELATED"/>
    <property type="match status" value="1"/>
</dbReference>
<evidence type="ECO:0000256" key="2">
    <source>
        <dbReference type="ARBA" id="ARBA00022723"/>
    </source>
</evidence>